<evidence type="ECO:0000256" key="3">
    <source>
        <dbReference type="ARBA" id="ARBA00022448"/>
    </source>
</evidence>
<feature type="transmembrane region" description="Helical" evidence="8">
    <location>
        <begin position="72"/>
        <end position="93"/>
    </location>
</feature>
<feature type="transmembrane region" description="Helical" evidence="8">
    <location>
        <begin position="198"/>
        <end position="220"/>
    </location>
</feature>
<evidence type="ECO:0000256" key="7">
    <source>
        <dbReference type="ARBA" id="ARBA00023136"/>
    </source>
</evidence>
<feature type="transmembrane region" description="Helical" evidence="8">
    <location>
        <begin position="152"/>
        <end position="177"/>
    </location>
</feature>
<sequence>MNRFKRQWAGYGLTAPSYLWLTVTVFLPLLVMFYFSFLSQMPLGKAEPSLTLKQYGLFFQKDFYRFLTWRSIRLGIDVTFFCVLFGYPAALILARSVKGRWREAVLLLIVLPFWSNALIRIFAWTIVLRGNGVVDQAIHVAWPGAPSIGILYSYPAIVIGLVHSFLPYMILTCYISLQAIDGSLIEAGRSLGASHFRIFRRIILPLSLPGLLIGVVLIFIPVTGSFMEPRILGGRDGIMLGTVIEDQFTEVFNWPLGAALSFILLAIVLLICALAYPLLKSRLRLA</sequence>
<feature type="transmembrane region" description="Helical" evidence="8">
    <location>
        <begin position="256"/>
        <end position="279"/>
    </location>
</feature>
<keyword evidence="5 8" id="KW-0812">Transmembrane</keyword>
<comment type="similarity">
    <text evidence="2">Belongs to the binding-protein-dependent transport system permease family. CysTW subfamily.</text>
</comment>
<dbReference type="PANTHER" id="PTHR42929:SF1">
    <property type="entry name" value="INNER MEMBRANE ABC TRANSPORTER PERMEASE PROTEIN YDCU-RELATED"/>
    <property type="match status" value="1"/>
</dbReference>
<keyword evidence="6 8" id="KW-1133">Transmembrane helix</keyword>
<dbReference type="InterPro" id="IPR000515">
    <property type="entry name" value="MetI-like"/>
</dbReference>
<evidence type="ECO:0000256" key="5">
    <source>
        <dbReference type="ARBA" id="ARBA00022692"/>
    </source>
</evidence>
<dbReference type="GO" id="GO:0005886">
    <property type="term" value="C:plasma membrane"/>
    <property type="evidence" value="ECO:0007669"/>
    <property type="project" value="UniProtKB-SubCell"/>
</dbReference>
<evidence type="ECO:0000256" key="6">
    <source>
        <dbReference type="ARBA" id="ARBA00022989"/>
    </source>
</evidence>
<gene>
    <name evidence="10" type="ORF">FRZ61_10900</name>
</gene>
<dbReference type="Proteomes" id="UP000325797">
    <property type="component" value="Chromosome"/>
</dbReference>
<protein>
    <submittedName>
        <fullName evidence="10">Peptide ABC transporter permease</fullName>
    </submittedName>
</protein>
<reference evidence="10 11" key="1">
    <citation type="submission" date="2019-08" db="EMBL/GenBank/DDBJ databases">
        <title>Hyperibacter terrae gen. nov., sp. nov. and Hyperibacter viscosus sp. nov., two new members in the family Rhodospirillaceae isolated from the rhizosphere of Hypericum perforatum.</title>
        <authorList>
            <person name="Noviana Z."/>
        </authorList>
    </citation>
    <scope>NUCLEOTIDE SEQUENCE [LARGE SCALE GENOMIC DNA]</scope>
    <source>
        <strain evidence="10 11">R5959</strain>
    </source>
</reference>
<evidence type="ECO:0000259" key="9">
    <source>
        <dbReference type="PROSITE" id="PS50928"/>
    </source>
</evidence>
<dbReference type="Pfam" id="PF00528">
    <property type="entry name" value="BPD_transp_1"/>
    <property type="match status" value="1"/>
</dbReference>
<dbReference type="SUPFAM" id="SSF161098">
    <property type="entry name" value="MetI-like"/>
    <property type="match status" value="1"/>
</dbReference>
<keyword evidence="3 8" id="KW-0813">Transport</keyword>
<dbReference type="GO" id="GO:0055085">
    <property type="term" value="P:transmembrane transport"/>
    <property type="evidence" value="ECO:0007669"/>
    <property type="project" value="InterPro"/>
</dbReference>
<dbReference type="Gene3D" id="1.10.3720.10">
    <property type="entry name" value="MetI-like"/>
    <property type="match status" value="1"/>
</dbReference>
<evidence type="ECO:0000313" key="11">
    <source>
        <dbReference type="Proteomes" id="UP000325797"/>
    </source>
</evidence>
<dbReference type="CDD" id="cd06261">
    <property type="entry name" value="TM_PBP2"/>
    <property type="match status" value="1"/>
</dbReference>
<dbReference type="KEGG" id="hadh:FRZ61_10900"/>
<feature type="domain" description="ABC transmembrane type-1" evidence="9">
    <location>
        <begin position="68"/>
        <end position="275"/>
    </location>
</feature>
<feature type="transmembrane region" description="Helical" evidence="8">
    <location>
        <begin position="105"/>
        <end position="127"/>
    </location>
</feature>
<keyword evidence="7 8" id="KW-0472">Membrane</keyword>
<dbReference type="RefSeq" id="WP_225309130.1">
    <property type="nucleotide sequence ID" value="NZ_CP042582.1"/>
</dbReference>
<organism evidence="10 11">
    <name type="scientific">Hypericibacter adhaerens</name>
    <dbReference type="NCBI Taxonomy" id="2602016"/>
    <lineage>
        <taxon>Bacteria</taxon>
        <taxon>Pseudomonadati</taxon>
        <taxon>Pseudomonadota</taxon>
        <taxon>Alphaproteobacteria</taxon>
        <taxon>Rhodospirillales</taxon>
        <taxon>Dongiaceae</taxon>
        <taxon>Hypericibacter</taxon>
    </lineage>
</organism>
<proteinExistence type="inferred from homology"/>
<dbReference type="PANTHER" id="PTHR42929">
    <property type="entry name" value="INNER MEMBRANE ABC TRANSPORTER PERMEASE PROTEIN YDCU-RELATED-RELATED"/>
    <property type="match status" value="1"/>
</dbReference>
<feature type="transmembrane region" description="Helical" evidence="8">
    <location>
        <begin position="12"/>
        <end position="35"/>
    </location>
</feature>
<dbReference type="PROSITE" id="PS50928">
    <property type="entry name" value="ABC_TM1"/>
    <property type="match status" value="1"/>
</dbReference>
<dbReference type="EMBL" id="CP042582">
    <property type="protein sequence ID" value="QEX21168.1"/>
    <property type="molecule type" value="Genomic_DNA"/>
</dbReference>
<keyword evidence="4" id="KW-1003">Cell membrane</keyword>
<comment type="subcellular location">
    <subcellularLocation>
        <location evidence="1 8">Cell membrane</location>
        <topology evidence="1 8">Multi-pass membrane protein</topology>
    </subcellularLocation>
</comment>
<evidence type="ECO:0000313" key="10">
    <source>
        <dbReference type="EMBL" id="QEX21168.1"/>
    </source>
</evidence>
<keyword evidence="11" id="KW-1185">Reference proteome</keyword>
<accession>A0A5J6MU58</accession>
<dbReference type="InterPro" id="IPR035906">
    <property type="entry name" value="MetI-like_sf"/>
</dbReference>
<evidence type="ECO:0000256" key="8">
    <source>
        <dbReference type="RuleBase" id="RU363032"/>
    </source>
</evidence>
<evidence type="ECO:0000256" key="4">
    <source>
        <dbReference type="ARBA" id="ARBA00022475"/>
    </source>
</evidence>
<evidence type="ECO:0000256" key="1">
    <source>
        <dbReference type="ARBA" id="ARBA00004651"/>
    </source>
</evidence>
<dbReference type="AlphaFoldDB" id="A0A5J6MU58"/>
<evidence type="ECO:0000256" key="2">
    <source>
        <dbReference type="ARBA" id="ARBA00007069"/>
    </source>
</evidence>
<name>A0A5J6MU58_9PROT</name>